<dbReference type="AlphaFoldDB" id="A0A366HL07"/>
<keyword evidence="1" id="KW-1133">Transmembrane helix</keyword>
<dbReference type="Proteomes" id="UP000253426">
    <property type="component" value="Unassembled WGS sequence"/>
</dbReference>
<keyword evidence="1" id="KW-0812">Transmembrane</keyword>
<keyword evidence="1" id="KW-0472">Membrane</keyword>
<proteinExistence type="predicted"/>
<dbReference type="InterPro" id="IPR013424">
    <property type="entry name" value="Ice-binding_C"/>
</dbReference>
<dbReference type="EMBL" id="QNRR01000005">
    <property type="protein sequence ID" value="RBP43629.1"/>
    <property type="molecule type" value="Genomic_DNA"/>
</dbReference>
<comment type="caution">
    <text evidence="2">The sequence shown here is derived from an EMBL/GenBank/DDBJ whole genome shotgun (WGS) entry which is preliminary data.</text>
</comment>
<reference evidence="2 3" key="1">
    <citation type="submission" date="2018-06" db="EMBL/GenBank/DDBJ databases">
        <title>Genomic Encyclopedia of Type Strains, Phase IV (KMG-IV): sequencing the most valuable type-strain genomes for metagenomic binning, comparative biology and taxonomic classification.</title>
        <authorList>
            <person name="Goeker M."/>
        </authorList>
    </citation>
    <scope>NUCLEOTIDE SEQUENCE [LARGE SCALE GENOMIC DNA]</scope>
    <source>
        <strain evidence="2 3">DSM 25532</strain>
    </source>
</reference>
<sequence length="330" mass="34885">MVTKSFPNAWCVRRETRDTWPPVAGHSAASLATLPPYISTLINMKTRPGLFKLAAMAAAVLGLAIIAQPAQAQLVTYNQGDLLLGFRKAGVGQDVVINIGQASLYRDATSDFSVNVGNLGTLLSDTFGASWADDSSLQWAVFGNPTNNGTTFNGDTSNTTYISREQTTTDTQSAAYSVNSVNRSVAAGRMQTLQSQFMLQNAATGNSNATVWDNTIQSGANVDWTDTMEGTGTSSLVFQVFQPVQVQGLSPSGIDYPGNALDLYRLLAGSSGTTNVTYEGTFRIDDTGAVTFGITPGIGVVPEPSRALLLAFGLALPLLRRRRATAPAVA</sequence>
<accession>A0A366HL07</accession>
<protein>
    <submittedName>
        <fullName evidence="2">Putative secreted protein with PEP-CTERM sorting signal</fullName>
    </submittedName>
</protein>
<name>A0A366HL07_9BACT</name>
<evidence type="ECO:0000256" key="1">
    <source>
        <dbReference type="SAM" id="Phobius"/>
    </source>
</evidence>
<evidence type="ECO:0000313" key="2">
    <source>
        <dbReference type="EMBL" id="RBP43629.1"/>
    </source>
</evidence>
<organism evidence="2 3">
    <name type="scientific">Roseimicrobium gellanilyticum</name>
    <dbReference type="NCBI Taxonomy" id="748857"/>
    <lineage>
        <taxon>Bacteria</taxon>
        <taxon>Pseudomonadati</taxon>
        <taxon>Verrucomicrobiota</taxon>
        <taxon>Verrucomicrobiia</taxon>
        <taxon>Verrucomicrobiales</taxon>
        <taxon>Verrucomicrobiaceae</taxon>
        <taxon>Roseimicrobium</taxon>
    </lineage>
</organism>
<keyword evidence="3" id="KW-1185">Reference proteome</keyword>
<gene>
    <name evidence="2" type="ORF">DES53_10527</name>
</gene>
<evidence type="ECO:0000313" key="3">
    <source>
        <dbReference type="Proteomes" id="UP000253426"/>
    </source>
</evidence>
<feature type="transmembrane region" description="Helical" evidence="1">
    <location>
        <begin position="49"/>
        <end position="67"/>
    </location>
</feature>
<dbReference type="NCBIfam" id="TIGR02595">
    <property type="entry name" value="PEP_CTERM"/>
    <property type="match status" value="1"/>
</dbReference>